<dbReference type="PROSITE" id="PS50995">
    <property type="entry name" value="HTH_MARR_2"/>
    <property type="match status" value="1"/>
</dbReference>
<protein>
    <submittedName>
        <fullName evidence="2">Transcriptional regulator, MarR family</fullName>
    </submittedName>
</protein>
<sequence length="141" mass="15824">MAENTDRFVGYIDDIVWRFGIHVQDNSCCHGMSYADIRALKEISLECDCSMQGIAQKLGFTKSGATRVVDRLEKKGLAERRRSEADGRVCCVSPTAKGRDALDEINRNAHARMDEIVEKIDEPMRQIILTALESFISATNK</sequence>
<dbReference type="InterPro" id="IPR039422">
    <property type="entry name" value="MarR/SlyA-like"/>
</dbReference>
<dbReference type="PANTHER" id="PTHR33164:SF43">
    <property type="entry name" value="HTH-TYPE TRANSCRIPTIONAL REPRESSOR YETL"/>
    <property type="match status" value="1"/>
</dbReference>
<dbReference type="Pfam" id="PF12802">
    <property type="entry name" value="MarR_2"/>
    <property type="match status" value="1"/>
</dbReference>
<evidence type="ECO:0000313" key="3">
    <source>
        <dbReference type="Proteomes" id="UP000198870"/>
    </source>
</evidence>
<organism evidence="2 3">
    <name type="scientific">Desulfoluna spongiiphila</name>
    <dbReference type="NCBI Taxonomy" id="419481"/>
    <lineage>
        <taxon>Bacteria</taxon>
        <taxon>Pseudomonadati</taxon>
        <taxon>Thermodesulfobacteriota</taxon>
        <taxon>Desulfobacteria</taxon>
        <taxon>Desulfobacterales</taxon>
        <taxon>Desulfolunaceae</taxon>
        <taxon>Desulfoluna</taxon>
    </lineage>
</organism>
<gene>
    <name evidence="2" type="ORF">SAMN05216233_10965</name>
</gene>
<dbReference type="GO" id="GO:0003700">
    <property type="term" value="F:DNA-binding transcription factor activity"/>
    <property type="evidence" value="ECO:0007669"/>
    <property type="project" value="InterPro"/>
</dbReference>
<dbReference type="AlphaFoldDB" id="A0A1G5FXQ3"/>
<evidence type="ECO:0000259" key="1">
    <source>
        <dbReference type="PROSITE" id="PS50995"/>
    </source>
</evidence>
<evidence type="ECO:0000313" key="2">
    <source>
        <dbReference type="EMBL" id="SCY43931.1"/>
    </source>
</evidence>
<dbReference type="PANTHER" id="PTHR33164">
    <property type="entry name" value="TRANSCRIPTIONAL REGULATOR, MARR FAMILY"/>
    <property type="match status" value="1"/>
</dbReference>
<dbReference type="InterPro" id="IPR000835">
    <property type="entry name" value="HTH_MarR-typ"/>
</dbReference>
<accession>A0A1G5FXQ3</accession>
<dbReference type="SMART" id="SM00347">
    <property type="entry name" value="HTH_MARR"/>
    <property type="match status" value="1"/>
</dbReference>
<dbReference type="GO" id="GO:0006950">
    <property type="term" value="P:response to stress"/>
    <property type="evidence" value="ECO:0007669"/>
    <property type="project" value="TreeGrafter"/>
</dbReference>
<name>A0A1G5FXQ3_9BACT</name>
<dbReference type="RefSeq" id="WP_092211136.1">
    <property type="nucleotide sequence ID" value="NZ_FMUX01000009.1"/>
</dbReference>
<proteinExistence type="predicted"/>
<dbReference type="Proteomes" id="UP000198870">
    <property type="component" value="Unassembled WGS sequence"/>
</dbReference>
<reference evidence="2 3" key="1">
    <citation type="submission" date="2016-10" db="EMBL/GenBank/DDBJ databases">
        <authorList>
            <person name="de Groot N.N."/>
        </authorList>
    </citation>
    <scope>NUCLEOTIDE SEQUENCE [LARGE SCALE GENOMIC DNA]</scope>
    <source>
        <strain evidence="2 3">AA1</strain>
    </source>
</reference>
<keyword evidence="3" id="KW-1185">Reference proteome</keyword>
<dbReference type="Gene3D" id="1.10.10.10">
    <property type="entry name" value="Winged helix-like DNA-binding domain superfamily/Winged helix DNA-binding domain"/>
    <property type="match status" value="1"/>
</dbReference>
<dbReference type="PRINTS" id="PR00598">
    <property type="entry name" value="HTHMARR"/>
</dbReference>
<feature type="domain" description="HTH marR-type" evidence="1">
    <location>
        <begin position="1"/>
        <end position="141"/>
    </location>
</feature>
<dbReference type="InterPro" id="IPR036388">
    <property type="entry name" value="WH-like_DNA-bd_sf"/>
</dbReference>
<dbReference type="SUPFAM" id="SSF46785">
    <property type="entry name" value="Winged helix' DNA-binding domain"/>
    <property type="match status" value="1"/>
</dbReference>
<dbReference type="OrthoDB" id="5432081at2"/>
<dbReference type="InterPro" id="IPR036390">
    <property type="entry name" value="WH_DNA-bd_sf"/>
</dbReference>
<dbReference type="EMBL" id="FMUX01000009">
    <property type="protein sequence ID" value="SCY43931.1"/>
    <property type="molecule type" value="Genomic_DNA"/>
</dbReference>